<dbReference type="PROSITE" id="PS51257">
    <property type="entry name" value="PROKAR_LIPOPROTEIN"/>
    <property type="match status" value="1"/>
</dbReference>
<name>V2QKM1_9BACT</name>
<keyword evidence="2" id="KW-1185">Reference proteome</keyword>
<reference evidence="1" key="1">
    <citation type="journal article" date="2014" name="Genome Announc.">
        <title>Draft genome sequences of the altered schaedler flora, a defined bacterial community from gnotobiotic mice.</title>
        <authorList>
            <person name="Wannemuehler M.J."/>
            <person name="Overstreet A.M."/>
            <person name="Ward D.V."/>
            <person name="Phillips G.J."/>
        </authorList>
    </citation>
    <scope>NUCLEOTIDE SEQUENCE</scope>
    <source>
        <strain evidence="1">ASF457</strain>
    </source>
</reference>
<gene>
    <name evidence="1" type="ORF">N508_000674</name>
</gene>
<dbReference type="AlphaFoldDB" id="V2QKM1"/>
<proteinExistence type="predicted"/>
<sequence length="180" mass="21436">MKYLSVSACFIVLSSCAAKNNTASFLQHESKSTDIKAEYTETENNIEKYKYQLEDKLFLITKNIMEDEKEITKALSYKRMVRFIGYIKKELDKSLEIIDEYQKKSDNAEYQSHIEYVKCTYLVTKSSYLYMESVIKSEQENQYIKYLDKFKEKLRNNTAAIFLKDMEKCEQIKNIYTKNR</sequence>
<dbReference type="EMBL" id="CP097562">
    <property type="protein sequence ID" value="USF23609.1"/>
    <property type="molecule type" value="Genomic_DNA"/>
</dbReference>
<dbReference type="Proteomes" id="UP000017429">
    <property type="component" value="Chromosome"/>
</dbReference>
<dbReference type="KEGG" id="msch:N508_000674"/>
<protein>
    <submittedName>
        <fullName evidence="1">Uncharacterized protein</fullName>
    </submittedName>
</protein>
<reference evidence="1" key="3">
    <citation type="submission" date="2022-06" db="EMBL/GenBank/DDBJ databases">
        <title>Resources to Facilitate Use of the Altered Schaedler Flora (ASF) Mouse Model to Study Microbiome Function.</title>
        <authorList>
            <person name="Proctor A."/>
            <person name="Parvinroo S."/>
            <person name="Richie T."/>
            <person name="Jia X."/>
            <person name="Lee S.T.M."/>
            <person name="Karp P.D."/>
            <person name="Paley S."/>
            <person name="Kostic A.D."/>
            <person name="Pierre J.F."/>
            <person name="Wannemuehler M.J."/>
            <person name="Phillips G.J."/>
        </authorList>
    </citation>
    <scope>NUCLEOTIDE SEQUENCE</scope>
    <source>
        <strain evidence="1">ASF457</strain>
    </source>
</reference>
<evidence type="ECO:0000313" key="2">
    <source>
        <dbReference type="Proteomes" id="UP000017429"/>
    </source>
</evidence>
<evidence type="ECO:0000313" key="1">
    <source>
        <dbReference type="EMBL" id="USF23609.1"/>
    </source>
</evidence>
<reference evidence="1" key="2">
    <citation type="submission" date="2022-05" db="EMBL/GenBank/DDBJ databases">
        <authorList>
            <person name="Proctor A.L."/>
            <person name="Phillips G.J."/>
            <person name="Wannemuehler M.J."/>
        </authorList>
    </citation>
    <scope>NUCLEOTIDE SEQUENCE</scope>
    <source>
        <strain evidence="1">ASF457</strain>
    </source>
</reference>
<organism evidence="1 2">
    <name type="scientific">Mucispirillum schaedleri ASF457</name>
    <dbReference type="NCBI Taxonomy" id="1379858"/>
    <lineage>
        <taxon>Bacteria</taxon>
        <taxon>Pseudomonadati</taxon>
        <taxon>Deferribacterota</taxon>
        <taxon>Deferribacteres</taxon>
        <taxon>Deferribacterales</taxon>
        <taxon>Mucispirillaceae</taxon>
        <taxon>Mucispirillum</taxon>
    </lineage>
</organism>
<accession>V2QKM1</accession>
<dbReference type="RefSeq" id="WP_023274982.1">
    <property type="nucleotide sequence ID" value="NZ_CP097562.1"/>
</dbReference>